<evidence type="ECO:0000256" key="4">
    <source>
        <dbReference type="ARBA" id="ARBA00022989"/>
    </source>
</evidence>
<feature type="domain" description="Ima1 N-terminal" evidence="8">
    <location>
        <begin position="41"/>
        <end position="177"/>
    </location>
</feature>
<feature type="transmembrane region" description="Helical" evidence="7">
    <location>
        <begin position="360"/>
        <end position="382"/>
    </location>
</feature>
<feature type="transmembrane region" description="Helical" evidence="7">
    <location>
        <begin position="330"/>
        <end position="348"/>
    </location>
</feature>
<evidence type="ECO:0000313" key="10">
    <source>
        <dbReference type="Proteomes" id="UP000295192"/>
    </source>
</evidence>
<accession>A0A484ATQ4</accession>
<dbReference type="GO" id="GO:0030473">
    <property type="term" value="P:nuclear migration along microtubule"/>
    <property type="evidence" value="ECO:0007669"/>
    <property type="project" value="TreeGrafter"/>
</dbReference>
<dbReference type="OrthoDB" id="5966927at2759"/>
<dbReference type="InterPro" id="IPR018617">
    <property type="entry name" value="Ima1_N"/>
</dbReference>
<gene>
    <name evidence="9" type="ORF">AWZ03_014331</name>
</gene>
<dbReference type="PANTHER" id="PTHR28646">
    <property type="entry name" value="TRANSMEMBRANE PROTEIN 201"/>
    <property type="match status" value="1"/>
</dbReference>
<keyword evidence="3 7" id="KW-0812">Transmembrane</keyword>
<evidence type="ECO:0000259" key="8">
    <source>
        <dbReference type="Pfam" id="PF09779"/>
    </source>
</evidence>
<dbReference type="Pfam" id="PF09779">
    <property type="entry name" value="Ima1_N"/>
    <property type="match status" value="1"/>
</dbReference>
<dbReference type="EMBL" id="LSRL02001210">
    <property type="protein sequence ID" value="TDG39250.1"/>
    <property type="molecule type" value="Genomic_DNA"/>
</dbReference>
<keyword evidence="10" id="KW-1185">Reference proteome</keyword>
<evidence type="ECO:0000256" key="7">
    <source>
        <dbReference type="SAM" id="Phobius"/>
    </source>
</evidence>
<keyword evidence="5 7" id="KW-0472">Membrane</keyword>
<feature type="transmembrane region" description="Helical" evidence="7">
    <location>
        <begin position="6"/>
        <end position="27"/>
    </location>
</feature>
<comment type="subcellular location">
    <subcellularLocation>
        <location evidence="1">Nucleus inner membrane</location>
        <topology evidence="1">Multi-pass membrane protein</topology>
    </subcellularLocation>
</comment>
<dbReference type="OMA" id="MNTHAGD"/>
<feature type="transmembrane region" description="Helical" evidence="7">
    <location>
        <begin position="226"/>
        <end position="245"/>
    </location>
</feature>
<feature type="transmembrane region" description="Helical" evidence="7">
    <location>
        <begin position="388"/>
        <end position="413"/>
    </location>
</feature>
<dbReference type="AlphaFoldDB" id="A0A484ATQ4"/>
<evidence type="ECO:0000256" key="1">
    <source>
        <dbReference type="ARBA" id="ARBA00004473"/>
    </source>
</evidence>
<evidence type="ECO:0000256" key="3">
    <source>
        <dbReference type="ARBA" id="ARBA00022692"/>
    </source>
</evidence>
<dbReference type="InterPro" id="IPR040041">
    <property type="entry name" value="TMEM201"/>
</dbReference>
<evidence type="ECO:0000256" key="2">
    <source>
        <dbReference type="ARBA" id="ARBA00007600"/>
    </source>
</evidence>
<keyword evidence="4 7" id="KW-1133">Transmembrane helix</keyword>
<dbReference type="PANTHER" id="PTHR28646:SF1">
    <property type="entry name" value="TRANSMEMBRANE PROTEIN 201"/>
    <property type="match status" value="1"/>
</dbReference>
<evidence type="ECO:0000256" key="6">
    <source>
        <dbReference type="ARBA" id="ARBA00023242"/>
    </source>
</evidence>
<dbReference type="Proteomes" id="UP000295192">
    <property type="component" value="Unassembled WGS sequence"/>
</dbReference>
<comment type="caution">
    <text evidence="9">The sequence shown here is derived from an EMBL/GenBank/DDBJ whole genome shotgun (WGS) entry which is preliminary data.</text>
</comment>
<dbReference type="GO" id="GO:0051015">
    <property type="term" value="F:actin filament binding"/>
    <property type="evidence" value="ECO:0007669"/>
    <property type="project" value="TreeGrafter"/>
</dbReference>
<dbReference type="STRING" id="7232.A0A484ATQ4"/>
<dbReference type="GO" id="GO:0005521">
    <property type="term" value="F:lamin binding"/>
    <property type="evidence" value="ECO:0007669"/>
    <property type="project" value="TreeGrafter"/>
</dbReference>
<reference evidence="9 10" key="1">
    <citation type="journal article" date="2019" name="J. Hered.">
        <title>An Improved Genome Assembly for Drosophila navojoa, the Basal Species in the mojavensis Cluster.</title>
        <authorList>
            <person name="Vanderlinde T."/>
            <person name="Dupim E.G."/>
            <person name="Nazario-Yepiz N.O."/>
            <person name="Carvalho A.B."/>
        </authorList>
    </citation>
    <scope>NUCLEOTIDE SEQUENCE [LARGE SCALE GENOMIC DNA]</scope>
    <source>
        <strain evidence="9">Navoj_Jal97</strain>
        <tissue evidence="9">Whole organism</tissue>
    </source>
</reference>
<evidence type="ECO:0000313" key="9">
    <source>
        <dbReference type="EMBL" id="TDG39250.1"/>
    </source>
</evidence>
<proteinExistence type="inferred from homology"/>
<sequence>MKSLLLMIAAKALPILALSFVVCLMLFKMYVYVRSRFGITVNCWFCNTNSCVPYADRNSWNCPECEQYNGFTRDGDYNRDILTEHDCSTRSDANSSMDSNNAGLCANAYYGNAMAGGQPPPNDNGLCAQCNEAQRLKVEKLAQFEPRSEARFDQELKRFKQELEQRYRLCTTCERHVNRVLHDKKKMVLGAKLLNFIMKGAALLKQPHYERLARAQKQRCLMRYKLWMKVMTMVNIVCLLCTLPTATSEQFNEMLGNKLAKPTYFVYTHALTMLHLTVAYASEWLAEQDFLSKLWMFAAIVGKLILYSVGTPQSQADELTFNSCYSSFYPYAMLVISFISNIVSGFKLSRYTALLVLWSIYAKGSVLISEAINGITFIVSTLNFPYRFLFRASLIPFLPKLLGSLFTLILLYMRDDSRLEEMSASESFHRLCTDECINDEETISMISEQLSCNGNNNNNNSNASQCGNLSVLSSNCRTPSPAPTQIPALTLKSNPAPQLRSASLNSLGKPLIAPSVLSMGSLRVSSQRTNFNPMSASPLPSPMPATSYSTNYLTQTSVYSTASVDQQDWRNNYAVGMNTHAGDGIWQRTNGINSNYQTSGRTTNGYDQRPMTRSTNNLLCPSHLILQQQRESNISAWVNATCIHSQPDLLDEPNTANLMLCNDNNIRDISCTSSQSSGFESQLGNQRLESQFGSVSGQDQSSLKNLNAGVGRDYTLPLRLQSPRVSSYAGQGVNEIRPGDLLRKWMERDGAAKTD</sequence>
<name>A0A484ATQ4_DRONA</name>
<dbReference type="GO" id="GO:0005637">
    <property type="term" value="C:nuclear inner membrane"/>
    <property type="evidence" value="ECO:0007669"/>
    <property type="project" value="UniProtKB-SubCell"/>
</dbReference>
<organism evidence="9 10">
    <name type="scientific">Drosophila navojoa</name>
    <name type="common">Fruit fly</name>
    <dbReference type="NCBI Taxonomy" id="7232"/>
    <lineage>
        <taxon>Eukaryota</taxon>
        <taxon>Metazoa</taxon>
        <taxon>Ecdysozoa</taxon>
        <taxon>Arthropoda</taxon>
        <taxon>Hexapoda</taxon>
        <taxon>Insecta</taxon>
        <taxon>Pterygota</taxon>
        <taxon>Neoptera</taxon>
        <taxon>Endopterygota</taxon>
        <taxon>Diptera</taxon>
        <taxon>Brachycera</taxon>
        <taxon>Muscomorpha</taxon>
        <taxon>Ephydroidea</taxon>
        <taxon>Drosophilidae</taxon>
        <taxon>Drosophila</taxon>
    </lineage>
</organism>
<comment type="similarity">
    <text evidence="2">Belongs to the TMEM201 family.</text>
</comment>
<keyword evidence="6" id="KW-0539">Nucleus</keyword>
<feature type="transmembrane region" description="Helical" evidence="7">
    <location>
        <begin position="265"/>
        <end position="282"/>
    </location>
</feature>
<protein>
    <recommendedName>
        <fullName evidence="8">Ima1 N-terminal domain-containing protein</fullName>
    </recommendedName>
</protein>
<evidence type="ECO:0000256" key="5">
    <source>
        <dbReference type="ARBA" id="ARBA00023136"/>
    </source>
</evidence>
<feature type="transmembrane region" description="Helical" evidence="7">
    <location>
        <begin position="294"/>
        <end position="310"/>
    </location>
</feature>